<keyword evidence="1" id="KW-0472">Membrane</keyword>
<sequence>MSETRVGTGQVAILALFVTALTTAQLTASKLLAIPVPDALGSLPVVGATVLMPGAALAYALTFFASDCYSELYGRRAATVMVNVGFAMNFVLLALVWGTIFMPAANPEFAGQFRTVLASGTNVVAGSLLAYVVSQNWDVLAFHRIREMTGGDHLWLRNVASTATSQAIDTVIFVTVAFYVAPRLLGIGEAFPPSVVLSLVVGQYLLKLLIAVVDTPFVYAVVAALGGGRGRDERDPWALE</sequence>
<dbReference type="AlphaFoldDB" id="A0A1I6FZV9"/>
<keyword evidence="1" id="KW-0813">Transport</keyword>
<feature type="transmembrane region" description="Helical" evidence="1">
    <location>
        <begin position="43"/>
        <end position="65"/>
    </location>
</feature>
<name>A0A1I6FZV9_9EURY</name>
<protein>
    <recommendedName>
        <fullName evidence="1">Probable queuosine precursor transporter</fullName>
        <shortName evidence="1">Q precursor transporter</shortName>
    </recommendedName>
</protein>
<evidence type="ECO:0000256" key="1">
    <source>
        <dbReference type="HAMAP-Rule" id="MF_02088"/>
    </source>
</evidence>
<gene>
    <name evidence="2" type="ORF">SAMN04487947_0317</name>
</gene>
<reference evidence="3" key="1">
    <citation type="submission" date="2016-10" db="EMBL/GenBank/DDBJ databases">
        <authorList>
            <person name="Varghese N."/>
            <person name="Submissions S."/>
        </authorList>
    </citation>
    <scope>NUCLEOTIDE SEQUENCE [LARGE SCALE GENOMIC DNA]</scope>
    <source>
        <strain evidence="3">CGMCC 1.7736</strain>
    </source>
</reference>
<keyword evidence="1" id="KW-0812">Transmembrane</keyword>
<dbReference type="GO" id="GO:0022857">
    <property type="term" value="F:transmembrane transporter activity"/>
    <property type="evidence" value="ECO:0007669"/>
    <property type="project" value="UniProtKB-UniRule"/>
</dbReference>
<dbReference type="NCBIfam" id="TIGR00697">
    <property type="entry name" value="queuosine precursor transporter"/>
    <property type="match status" value="1"/>
</dbReference>
<feature type="transmembrane region" description="Helical" evidence="1">
    <location>
        <begin position="201"/>
        <end position="225"/>
    </location>
</feature>
<dbReference type="GO" id="GO:0005886">
    <property type="term" value="C:plasma membrane"/>
    <property type="evidence" value="ECO:0007669"/>
    <property type="project" value="UniProtKB-SubCell"/>
</dbReference>
<dbReference type="Proteomes" id="UP000198531">
    <property type="component" value="Unassembled WGS sequence"/>
</dbReference>
<keyword evidence="1" id="KW-1003">Cell membrane</keyword>
<dbReference type="PANTHER" id="PTHR34300">
    <property type="entry name" value="QUEUOSINE PRECURSOR TRANSPORTER-RELATED"/>
    <property type="match status" value="1"/>
</dbReference>
<comment type="subcellular location">
    <subcellularLocation>
        <location evidence="1">Cell membrane</location>
        <topology evidence="1">Multi-pass membrane protein</topology>
    </subcellularLocation>
</comment>
<organism evidence="2 3">
    <name type="scientific">Halogeometricum rufum</name>
    <dbReference type="NCBI Taxonomy" id="553469"/>
    <lineage>
        <taxon>Archaea</taxon>
        <taxon>Methanobacteriati</taxon>
        <taxon>Methanobacteriota</taxon>
        <taxon>Stenosarchaea group</taxon>
        <taxon>Halobacteria</taxon>
        <taxon>Halobacteriales</taxon>
        <taxon>Haloferacaceae</taxon>
        <taxon>Halogeometricum</taxon>
    </lineage>
</organism>
<comment type="function">
    <text evidence="1">Involved in the import of queuosine (Q) precursors, required for Q precursor salvage.</text>
</comment>
<dbReference type="HAMAP" id="MF_02088">
    <property type="entry name" value="Q_prec_transport"/>
    <property type="match status" value="1"/>
</dbReference>
<dbReference type="InterPro" id="IPR003744">
    <property type="entry name" value="YhhQ"/>
</dbReference>
<feature type="transmembrane region" description="Helical" evidence="1">
    <location>
        <begin position="113"/>
        <end position="133"/>
    </location>
</feature>
<dbReference type="EMBL" id="FOYT01000001">
    <property type="protein sequence ID" value="SFR35430.1"/>
    <property type="molecule type" value="Genomic_DNA"/>
</dbReference>
<evidence type="ECO:0000313" key="3">
    <source>
        <dbReference type="Proteomes" id="UP000198531"/>
    </source>
</evidence>
<evidence type="ECO:0000313" key="2">
    <source>
        <dbReference type="EMBL" id="SFR35430.1"/>
    </source>
</evidence>
<proteinExistence type="inferred from homology"/>
<dbReference type="RefSeq" id="WP_089803986.1">
    <property type="nucleotide sequence ID" value="NZ_FOYT01000001.1"/>
</dbReference>
<accession>A0A1I6FZV9</accession>
<dbReference type="Pfam" id="PF02592">
    <property type="entry name" value="Vut_1"/>
    <property type="match status" value="1"/>
</dbReference>
<feature type="transmembrane region" description="Helical" evidence="1">
    <location>
        <begin position="154"/>
        <end position="181"/>
    </location>
</feature>
<dbReference type="OrthoDB" id="82146at2157"/>
<dbReference type="PANTHER" id="PTHR34300:SF2">
    <property type="entry name" value="QUEUOSINE PRECURSOR TRANSPORTER-RELATED"/>
    <property type="match status" value="1"/>
</dbReference>
<dbReference type="STRING" id="553469.SAMN04487947_0317"/>
<keyword evidence="3" id="KW-1185">Reference proteome</keyword>
<feature type="transmembrane region" description="Helical" evidence="1">
    <location>
        <begin position="77"/>
        <end position="101"/>
    </location>
</feature>
<keyword evidence="1" id="KW-1133">Transmembrane helix</keyword>
<comment type="similarity">
    <text evidence="1">Belongs to the vitamin uptake transporter (VUT/ECF) (TC 2.A.88) family. Q precursor transporter subfamily.</text>
</comment>